<evidence type="ECO:0000256" key="2">
    <source>
        <dbReference type="ARBA" id="ARBA00008520"/>
    </source>
</evidence>
<evidence type="ECO:0000313" key="6">
    <source>
        <dbReference type="EMBL" id="MBP2257530.1"/>
    </source>
</evidence>
<keyword evidence="3" id="KW-0813">Transport</keyword>
<accession>A0ABS4S7T2</accession>
<dbReference type="InterPro" id="IPR050490">
    <property type="entry name" value="Bact_solute-bd_prot1"/>
</dbReference>
<dbReference type="Pfam" id="PF13416">
    <property type="entry name" value="SBP_bac_8"/>
    <property type="match status" value="1"/>
</dbReference>
<keyword evidence="7" id="KW-1185">Reference proteome</keyword>
<feature type="chain" id="PRO_5046228699" evidence="5">
    <location>
        <begin position="20"/>
        <end position="433"/>
    </location>
</feature>
<comment type="caution">
    <text evidence="6">The sequence shown here is derived from an EMBL/GenBank/DDBJ whole genome shotgun (WGS) entry which is preliminary data.</text>
</comment>
<evidence type="ECO:0000256" key="5">
    <source>
        <dbReference type="SAM" id="SignalP"/>
    </source>
</evidence>
<reference evidence="6 7" key="1">
    <citation type="submission" date="2021-03" db="EMBL/GenBank/DDBJ databases">
        <title>Genomic Encyclopedia of Type Strains, Phase IV (KMG-IV): sequencing the most valuable type-strain genomes for metagenomic binning, comparative biology and taxonomic classification.</title>
        <authorList>
            <person name="Goeker M."/>
        </authorList>
    </citation>
    <scope>NUCLEOTIDE SEQUENCE [LARGE SCALE GENOMIC DNA]</scope>
    <source>
        <strain evidence="6 7">DSM 25790</strain>
    </source>
</reference>
<dbReference type="RefSeq" id="WP_051681474.1">
    <property type="nucleotide sequence ID" value="NZ_JAGIKX010000010.1"/>
</dbReference>
<evidence type="ECO:0000256" key="4">
    <source>
        <dbReference type="ARBA" id="ARBA00022729"/>
    </source>
</evidence>
<evidence type="ECO:0000256" key="1">
    <source>
        <dbReference type="ARBA" id="ARBA00004196"/>
    </source>
</evidence>
<keyword evidence="4 5" id="KW-0732">Signal</keyword>
<dbReference type="EMBL" id="JAGIKX010000010">
    <property type="protein sequence ID" value="MBP2257530.1"/>
    <property type="molecule type" value="Genomic_DNA"/>
</dbReference>
<dbReference type="InterPro" id="IPR006059">
    <property type="entry name" value="SBP"/>
</dbReference>
<name>A0ABS4S7T2_9BACI</name>
<dbReference type="Gene3D" id="3.40.190.10">
    <property type="entry name" value="Periplasmic binding protein-like II"/>
    <property type="match status" value="2"/>
</dbReference>
<proteinExistence type="inferred from homology"/>
<dbReference type="SUPFAM" id="SSF53850">
    <property type="entry name" value="Periplasmic binding protein-like II"/>
    <property type="match status" value="1"/>
</dbReference>
<dbReference type="PANTHER" id="PTHR43649:SF31">
    <property type="entry name" value="SN-GLYCEROL-3-PHOSPHATE-BINDING PERIPLASMIC PROTEIN UGPB"/>
    <property type="match status" value="1"/>
</dbReference>
<comment type="similarity">
    <text evidence="2">Belongs to the bacterial solute-binding protein 1 family.</text>
</comment>
<dbReference type="Proteomes" id="UP001519294">
    <property type="component" value="Unassembled WGS sequence"/>
</dbReference>
<dbReference type="CDD" id="cd14748">
    <property type="entry name" value="PBP2_UgpB"/>
    <property type="match status" value="1"/>
</dbReference>
<gene>
    <name evidence="6" type="ORF">J2Z81_001478</name>
</gene>
<dbReference type="PROSITE" id="PS51257">
    <property type="entry name" value="PROKAR_LIPOPROTEIN"/>
    <property type="match status" value="1"/>
</dbReference>
<feature type="signal peptide" evidence="5">
    <location>
        <begin position="1"/>
        <end position="19"/>
    </location>
</feature>
<evidence type="ECO:0000256" key="3">
    <source>
        <dbReference type="ARBA" id="ARBA00022448"/>
    </source>
</evidence>
<dbReference type="PANTHER" id="PTHR43649">
    <property type="entry name" value="ARABINOSE-BINDING PROTEIN-RELATED"/>
    <property type="match status" value="1"/>
</dbReference>
<organism evidence="6 7">
    <name type="scientific">Virgibacillus alimentarius</name>
    <dbReference type="NCBI Taxonomy" id="698769"/>
    <lineage>
        <taxon>Bacteria</taxon>
        <taxon>Bacillati</taxon>
        <taxon>Bacillota</taxon>
        <taxon>Bacilli</taxon>
        <taxon>Bacillales</taxon>
        <taxon>Bacillaceae</taxon>
        <taxon>Virgibacillus</taxon>
    </lineage>
</organism>
<evidence type="ECO:0000313" key="7">
    <source>
        <dbReference type="Proteomes" id="UP001519294"/>
    </source>
</evidence>
<protein>
    <submittedName>
        <fullName evidence="6">Sn-glycerol 3-phosphate transport system substrate-binding protein</fullName>
    </submittedName>
</protein>
<sequence length="433" mass="48374">MRKILFAMVVTFIIFMSVACQSNKDEKNSSSDKTAKASGDKVEITYWYAWGDKIGENNEKLTEMFNESQDEIHVTAEYQGTYEDLHAKTQAAFAAGNAPEVTLNEIASIGVFAKSGMTENLTPFVENDDINLGDFIPGLMGNSYVDDELYGLPYLRSTPILYMNTTMLKEAGLDPEGPKTWEEFETYLKKLTKEGEHVGMSMPAGIWFYEAFVAQSGGQMISDDGTEVEFNGDAGVEALEFWKKIEDKEYVKVPEGDEAGDIAKQDFANERAAMIFSSTADLSYMLTLAEDNDFALNTAFMPSNETHAVPTGGANMVMTAGLDKEKQNAAWEFIKWMTAKEQTIFASKYTGYLPSRLSAVESEEMKELYKEMPQFKVAVDQLEYGHARPMEEAYPEISMTLQDEILRTLLDEDLDPQEALDTAAEKANGMLQQ</sequence>
<comment type="subcellular location">
    <subcellularLocation>
        <location evidence="1">Cell envelope</location>
    </subcellularLocation>
</comment>